<dbReference type="EMBL" id="JAEQBW010000001">
    <property type="protein sequence ID" value="MBK6263538.1"/>
    <property type="molecule type" value="Genomic_DNA"/>
</dbReference>
<evidence type="ECO:0000313" key="3">
    <source>
        <dbReference type="Proteomes" id="UP000611723"/>
    </source>
</evidence>
<evidence type="ECO:0000256" key="1">
    <source>
        <dbReference type="SAM" id="Phobius"/>
    </source>
</evidence>
<sequence length="70" mass="7675">MIKTILYTPWTIMRWLRLAVGFYLVFIGLMNSDLLAGGIGTLFTFLALFNQGCGGGNCASGNCEVPRNKK</sequence>
<gene>
    <name evidence="2" type="ORF">JKA74_00710</name>
</gene>
<reference evidence="2" key="1">
    <citation type="submission" date="2021-01" db="EMBL/GenBank/DDBJ databases">
        <title>Marivirga aurantiaca sp. nov., isolated from intertidal surface sediments.</title>
        <authorList>
            <person name="Zhang M."/>
        </authorList>
    </citation>
    <scope>NUCLEOTIDE SEQUENCE</scope>
    <source>
        <strain evidence="2">S37H4</strain>
    </source>
</reference>
<evidence type="ECO:0008006" key="4">
    <source>
        <dbReference type="Google" id="ProtNLM"/>
    </source>
</evidence>
<protein>
    <recommendedName>
        <fullName evidence="4">DUF2892 domain-containing protein</fullName>
    </recommendedName>
</protein>
<feature type="transmembrane region" description="Helical" evidence="1">
    <location>
        <begin position="21"/>
        <end position="49"/>
    </location>
</feature>
<comment type="caution">
    <text evidence="2">The sequence shown here is derived from an EMBL/GenBank/DDBJ whole genome shotgun (WGS) entry which is preliminary data.</text>
</comment>
<keyword evidence="1" id="KW-0472">Membrane</keyword>
<evidence type="ECO:0000313" key="2">
    <source>
        <dbReference type="EMBL" id="MBK6263538.1"/>
    </source>
</evidence>
<keyword evidence="1" id="KW-1133">Transmembrane helix</keyword>
<keyword evidence="3" id="KW-1185">Reference proteome</keyword>
<organism evidence="2 3">
    <name type="scientific">Marivirga aurantiaca</name>
    <dbReference type="NCBI Taxonomy" id="2802615"/>
    <lineage>
        <taxon>Bacteria</taxon>
        <taxon>Pseudomonadati</taxon>
        <taxon>Bacteroidota</taxon>
        <taxon>Cytophagia</taxon>
        <taxon>Cytophagales</taxon>
        <taxon>Marivirgaceae</taxon>
        <taxon>Marivirga</taxon>
    </lineage>
</organism>
<name>A0A934WV10_9BACT</name>
<proteinExistence type="predicted"/>
<dbReference type="AlphaFoldDB" id="A0A934WV10"/>
<dbReference type="RefSeq" id="WP_201429232.1">
    <property type="nucleotide sequence ID" value="NZ_JAEQBW010000001.1"/>
</dbReference>
<accession>A0A934WV10</accession>
<dbReference type="Proteomes" id="UP000611723">
    <property type="component" value="Unassembled WGS sequence"/>
</dbReference>
<keyword evidence="1" id="KW-0812">Transmembrane</keyword>